<dbReference type="OrthoDB" id="4367135at2759"/>
<evidence type="ECO:0000313" key="3">
    <source>
        <dbReference type="Proteomes" id="UP000005240"/>
    </source>
</evidence>
<keyword evidence="3" id="KW-1185">Reference proteome</keyword>
<accession>A0A180GX01</accession>
<reference evidence="1" key="1">
    <citation type="submission" date="2009-11" db="EMBL/GenBank/DDBJ databases">
        <authorList>
            <consortium name="The Broad Institute Genome Sequencing Platform"/>
            <person name="Ward D."/>
            <person name="Feldgarden M."/>
            <person name="Earl A."/>
            <person name="Young S.K."/>
            <person name="Zeng Q."/>
            <person name="Koehrsen M."/>
            <person name="Alvarado L."/>
            <person name="Berlin A."/>
            <person name="Bochicchio J."/>
            <person name="Borenstein D."/>
            <person name="Chapman S.B."/>
            <person name="Chen Z."/>
            <person name="Engels R."/>
            <person name="Freedman E."/>
            <person name="Gellesch M."/>
            <person name="Goldberg J."/>
            <person name="Griggs A."/>
            <person name="Gujja S."/>
            <person name="Heilman E."/>
            <person name="Heiman D."/>
            <person name="Hepburn T."/>
            <person name="Howarth C."/>
            <person name="Jen D."/>
            <person name="Larson L."/>
            <person name="Lewis B."/>
            <person name="Mehta T."/>
            <person name="Park D."/>
            <person name="Pearson M."/>
            <person name="Roberts A."/>
            <person name="Saif S."/>
            <person name="Shea T."/>
            <person name="Shenoy N."/>
            <person name="Sisk P."/>
            <person name="Stolte C."/>
            <person name="Sykes S."/>
            <person name="Thomson T."/>
            <person name="Walk T."/>
            <person name="White J."/>
            <person name="Yandava C."/>
            <person name="Izard J."/>
            <person name="Baranova O.V."/>
            <person name="Blanton J.M."/>
            <person name="Tanner A.C."/>
            <person name="Dewhirst F.E."/>
            <person name="Haas B."/>
            <person name="Nusbaum C."/>
            <person name="Birren B."/>
        </authorList>
    </citation>
    <scope>NUCLEOTIDE SEQUENCE [LARGE SCALE GENOMIC DNA]</scope>
    <source>
        <strain evidence="1">1-1 BBBD Race 1</strain>
    </source>
</reference>
<evidence type="ECO:0000313" key="2">
    <source>
        <dbReference type="EnsemblFungi" id="PTTG_06444-t43_1-p1"/>
    </source>
</evidence>
<name>A0A180GX01_PUCT1</name>
<evidence type="ECO:0000313" key="1">
    <source>
        <dbReference type="EMBL" id="OAV97051.1"/>
    </source>
</evidence>
<reference evidence="2 3" key="3">
    <citation type="journal article" date="2017" name="G3 (Bethesda)">
        <title>Comparative analysis highlights variable genome content of wheat rusts and divergence of the mating loci.</title>
        <authorList>
            <person name="Cuomo C.A."/>
            <person name="Bakkeren G."/>
            <person name="Khalil H.B."/>
            <person name="Panwar V."/>
            <person name="Joly D."/>
            <person name="Linning R."/>
            <person name="Sakthikumar S."/>
            <person name="Song X."/>
            <person name="Adiconis X."/>
            <person name="Fan L."/>
            <person name="Goldberg J.M."/>
            <person name="Levin J.Z."/>
            <person name="Young S."/>
            <person name="Zeng Q."/>
            <person name="Anikster Y."/>
            <person name="Bruce M."/>
            <person name="Wang M."/>
            <person name="Yin C."/>
            <person name="McCallum B."/>
            <person name="Szabo L.J."/>
            <person name="Hulbert S."/>
            <person name="Chen X."/>
            <person name="Fellers J.P."/>
        </authorList>
    </citation>
    <scope>NUCLEOTIDE SEQUENCE</scope>
    <source>
        <strain evidence="2">isolate 1-1 / race 1 (BBBD)</strain>
        <strain evidence="3">Isolate 1-1 / race 1 (BBBD)</strain>
    </source>
</reference>
<reference evidence="2" key="4">
    <citation type="submission" date="2025-05" db="UniProtKB">
        <authorList>
            <consortium name="EnsemblFungi"/>
        </authorList>
    </citation>
    <scope>IDENTIFICATION</scope>
    <source>
        <strain evidence="2">isolate 1-1 / race 1 (BBBD)</strain>
    </source>
</reference>
<dbReference type="Proteomes" id="UP000005240">
    <property type="component" value="Unassembled WGS sequence"/>
</dbReference>
<organism evidence="1">
    <name type="scientific">Puccinia triticina (isolate 1-1 / race 1 (BBBD))</name>
    <name type="common">Brown leaf rust fungus</name>
    <dbReference type="NCBI Taxonomy" id="630390"/>
    <lineage>
        <taxon>Eukaryota</taxon>
        <taxon>Fungi</taxon>
        <taxon>Dikarya</taxon>
        <taxon>Basidiomycota</taxon>
        <taxon>Pucciniomycotina</taxon>
        <taxon>Pucciniomycetes</taxon>
        <taxon>Pucciniales</taxon>
        <taxon>Pucciniaceae</taxon>
        <taxon>Puccinia</taxon>
    </lineage>
</organism>
<dbReference type="AlphaFoldDB" id="A0A180GX01"/>
<sequence length="155" mass="17441">MNTSRVKSGHTYLKIFLKNSRGDLLSVFESLAHAVDMQINHVHESIGSNAVKTLVNVPNMFIPLLGHILTCAINECVAQYERLQTLDPTEECSNTVTIGLGIPCPHRLAELRDQGDLLSPDDFHLQWHLKYNPEVTVRNPSNDQWIQIADQPPFS</sequence>
<protein>
    <submittedName>
        <fullName evidence="1 2">Uncharacterized protein</fullName>
    </submittedName>
</protein>
<reference evidence="1" key="2">
    <citation type="submission" date="2016-05" db="EMBL/GenBank/DDBJ databases">
        <title>Comparative analysis highlights variable genome content of wheat rusts and divergence of the mating loci.</title>
        <authorList>
            <person name="Cuomo C.A."/>
            <person name="Bakkeren G."/>
            <person name="Szabo L."/>
            <person name="Khalil H."/>
            <person name="Joly D."/>
            <person name="Goldberg J."/>
            <person name="Young S."/>
            <person name="Zeng Q."/>
            <person name="Fellers J."/>
        </authorList>
    </citation>
    <scope>NUCLEOTIDE SEQUENCE [LARGE SCALE GENOMIC DNA]</scope>
    <source>
        <strain evidence="1">1-1 BBBD Race 1</strain>
    </source>
</reference>
<proteinExistence type="predicted"/>
<gene>
    <name evidence="1" type="ORF">PTTG_06444</name>
</gene>
<dbReference type="EMBL" id="ADAS02000015">
    <property type="protein sequence ID" value="OAV97051.1"/>
    <property type="molecule type" value="Genomic_DNA"/>
</dbReference>
<dbReference type="EnsemblFungi" id="PTTG_06444-t43_1">
    <property type="protein sequence ID" value="PTTG_06444-t43_1-p1"/>
    <property type="gene ID" value="PTTG_06444"/>
</dbReference>